<reference evidence="1" key="1">
    <citation type="journal article" date="2022" name="IScience">
        <title>Evolution of zygomycete secretomes and the origins of terrestrial fungal ecologies.</title>
        <authorList>
            <person name="Chang Y."/>
            <person name="Wang Y."/>
            <person name="Mondo S."/>
            <person name="Ahrendt S."/>
            <person name="Andreopoulos W."/>
            <person name="Barry K."/>
            <person name="Beard J."/>
            <person name="Benny G.L."/>
            <person name="Blankenship S."/>
            <person name="Bonito G."/>
            <person name="Cuomo C."/>
            <person name="Desiro A."/>
            <person name="Gervers K.A."/>
            <person name="Hundley H."/>
            <person name="Kuo A."/>
            <person name="LaButti K."/>
            <person name="Lang B.F."/>
            <person name="Lipzen A."/>
            <person name="O'Donnell K."/>
            <person name="Pangilinan J."/>
            <person name="Reynolds N."/>
            <person name="Sandor L."/>
            <person name="Smith M.E."/>
            <person name="Tsang A."/>
            <person name="Grigoriev I.V."/>
            <person name="Stajich J.E."/>
            <person name="Spatafora J.W."/>
        </authorList>
    </citation>
    <scope>NUCLEOTIDE SEQUENCE</scope>
    <source>
        <strain evidence="1">RSA 2281</strain>
    </source>
</reference>
<reference evidence="1" key="2">
    <citation type="submission" date="2023-02" db="EMBL/GenBank/DDBJ databases">
        <authorList>
            <consortium name="DOE Joint Genome Institute"/>
            <person name="Mondo S.J."/>
            <person name="Chang Y."/>
            <person name="Wang Y."/>
            <person name="Ahrendt S."/>
            <person name="Andreopoulos W."/>
            <person name="Barry K."/>
            <person name="Beard J."/>
            <person name="Benny G.L."/>
            <person name="Blankenship S."/>
            <person name="Bonito G."/>
            <person name="Cuomo C."/>
            <person name="Desiro A."/>
            <person name="Gervers K.A."/>
            <person name="Hundley H."/>
            <person name="Kuo A."/>
            <person name="LaButti K."/>
            <person name="Lang B.F."/>
            <person name="Lipzen A."/>
            <person name="O'Donnell K."/>
            <person name="Pangilinan J."/>
            <person name="Reynolds N."/>
            <person name="Sandor L."/>
            <person name="Smith M.W."/>
            <person name="Tsang A."/>
            <person name="Grigoriev I.V."/>
            <person name="Stajich J.E."/>
            <person name="Spatafora J.W."/>
        </authorList>
    </citation>
    <scope>NUCLEOTIDE SEQUENCE</scope>
    <source>
        <strain evidence="1">RSA 2281</strain>
    </source>
</reference>
<accession>A0AAD5KBT4</accession>
<organism evidence="1 2">
    <name type="scientific">Phascolomyces articulosus</name>
    <dbReference type="NCBI Taxonomy" id="60185"/>
    <lineage>
        <taxon>Eukaryota</taxon>
        <taxon>Fungi</taxon>
        <taxon>Fungi incertae sedis</taxon>
        <taxon>Mucoromycota</taxon>
        <taxon>Mucoromycotina</taxon>
        <taxon>Mucoromycetes</taxon>
        <taxon>Mucorales</taxon>
        <taxon>Lichtheimiaceae</taxon>
        <taxon>Phascolomyces</taxon>
    </lineage>
</organism>
<dbReference type="AlphaFoldDB" id="A0AAD5KBT4"/>
<dbReference type="EMBL" id="JAIXMP010000001">
    <property type="protein sequence ID" value="KAI9278268.1"/>
    <property type="molecule type" value="Genomic_DNA"/>
</dbReference>
<dbReference type="Proteomes" id="UP001209540">
    <property type="component" value="Unassembled WGS sequence"/>
</dbReference>
<sequence length="488" mass="56321">MDALLLYTIRLALHHPTSNNKNKSSIISNLNEQEDKQQNCIPNSVFDSIKTWSLRPGDKVPKLQRDNLLSLLFHADEQWIDSIRQIHDPTNKEQDPHLLIDIVHRQQMIYLDTLMLLHKAIQQTPSIVPFSTNNNKTAVRQRLQEPILFAAQVLHDDKNNNHVRHLEQYTEELKPLADRVCLSLDMLRKVARQQALLSTRASILATTHLLHTRLDDFLRHWDLFESLLYQCYSRVVFGLPKEQDTTTTLIDLLTPSSSSITMKSMNDTAMENEQPIQFYRPLPQELFSDSFTRLLPTTLHRALSCGRILPSMIQDLDPIAFIAVPRLAVLSGMVYLHSISGWRQPSNESSYSVWFQSQAQAMCELKQYIIQLEQDMTTQQENRDYRAFVHHWTVLEDALVYGWDEQDERMHSLPTLYRNIYLCICHIADTLLADENARSFIVILRHLFGHFADTSHSATHTSSSSRIAPEKEESIHGVDEDIVLSLAI</sequence>
<comment type="caution">
    <text evidence="1">The sequence shown here is derived from an EMBL/GenBank/DDBJ whole genome shotgun (WGS) entry which is preliminary data.</text>
</comment>
<evidence type="ECO:0000313" key="2">
    <source>
        <dbReference type="Proteomes" id="UP001209540"/>
    </source>
</evidence>
<keyword evidence="2" id="KW-1185">Reference proteome</keyword>
<gene>
    <name evidence="1" type="ORF">BDA99DRAFT_553924</name>
</gene>
<evidence type="ECO:0000313" key="1">
    <source>
        <dbReference type="EMBL" id="KAI9278268.1"/>
    </source>
</evidence>
<name>A0AAD5KBT4_9FUNG</name>
<protein>
    <submittedName>
        <fullName evidence="1">Uncharacterized protein</fullName>
    </submittedName>
</protein>
<proteinExistence type="predicted"/>